<dbReference type="GO" id="GO:0003678">
    <property type="term" value="F:DNA helicase activity"/>
    <property type="evidence" value="ECO:0007669"/>
    <property type="project" value="UniProtKB-EC"/>
</dbReference>
<evidence type="ECO:0000313" key="3">
    <source>
        <dbReference type="Proteomes" id="UP000675881"/>
    </source>
</evidence>
<keyword evidence="2" id="KW-0378">Hydrolase</keyword>
<keyword evidence="3" id="KW-1185">Reference proteome</keyword>
<protein>
    <submittedName>
        <fullName evidence="2">FBXO18</fullName>
        <ecNumber evidence="2">3.6.4.12</ecNumber>
    </submittedName>
</protein>
<dbReference type="GO" id="GO:0016787">
    <property type="term" value="F:hydrolase activity"/>
    <property type="evidence" value="ECO:0007669"/>
    <property type="project" value="UniProtKB-KW"/>
</dbReference>
<sequence>MIGTKFRKRENDAPDYSTSKEHSPKKRRIDQHTSLESEITSNKNLKRPTVEQMRIINHSLADRDVIKIEALAAQETASMMFPKENVMCKTVHSMAFSKVGVSYRHKLVPSLKDQNILESGLIEEKTNLYLRSGQIVETLNRFMNSSDMETQIENVPSIWHLKKKDERILVGRRNRDMLVGSDKDVVGPVTIIGRTNGGVFQEIVRRICESDDEVKGCIIGGDKLLVEYKNLKLNRMTKYKRFRSISSLEIFANQSNDHQLKSLLSLVNCYDVPNFP</sequence>
<organism evidence="2 3">
    <name type="scientific">Lepeophtheirus salmonis</name>
    <name type="common">Salmon louse</name>
    <name type="synonym">Caligus salmonis</name>
    <dbReference type="NCBI Taxonomy" id="72036"/>
    <lineage>
        <taxon>Eukaryota</taxon>
        <taxon>Metazoa</taxon>
        <taxon>Ecdysozoa</taxon>
        <taxon>Arthropoda</taxon>
        <taxon>Crustacea</taxon>
        <taxon>Multicrustacea</taxon>
        <taxon>Hexanauplia</taxon>
        <taxon>Copepoda</taxon>
        <taxon>Siphonostomatoida</taxon>
        <taxon>Caligidae</taxon>
        <taxon>Lepeophtheirus</taxon>
    </lineage>
</organism>
<name>A0A817FAL3_LEPSM</name>
<evidence type="ECO:0000313" key="2">
    <source>
        <dbReference type="EMBL" id="CAF2743106.1"/>
    </source>
</evidence>
<proteinExistence type="predicted"/>
<dbReference type="AlphaFoldDB" id="A0A817FAL3"/>
<dbReference type="EC" id="3.6.4.12" evidence="2"/>
<evidence type="ECO:0000256" key="1">
    <source>
        <dbReference type="SAM" id="MobiDB-lite"/>
    </source>
</evidence>
<dbReference type="OrthoDB" id="6340454at2759"/>
<gene>
    <name evidence="2" type="ORF">LSAA_151</name>
</gene>
<feature type="region of interest" description="Disordered" evidence="1">
    <location>
        <begin position="1"/>
        <end position="44"/>
    </location>
</feature>
<dbReference type="EMBL" id="CAJNVT010000034">
    <property type="protein sequence ID" value="CAF2743106.1"/>
    <property type="molecule type" value="Genomic_DNA"/>
</dbReference>
<dbReference type="Proteomes" id="UP000675881">
    <property type="component" value="Unassembled WGS sequence"/>
</dbReference>
<comment type="caution">
    <text evidence="2">The sequence shown here is derived from an EMBL/GenBank/DDBJ whole genome shotgun (WGS) entry which is preliminary data.</text>
</comment>
<accession>A0A817FAL3</accession>
<reference evidence="2" key="1">
    <citation type="submission" date="2021-02" db="EMBL/GenBank/DDBJ databases">
        <authorList>
            <person name="Bekaert M."/>
        </authorList>
    </citation>
    <scope>NUCLEOTIDE SEQUENCE</scope>
    <source>
        <strain evidence="2">IoA-00</strain>
    </source>
</reference>